<dbReference type="EMBL" id="BSXG01000240">
    <property type="protein sequence ID" value="GME33772.1"/>
    <property type="molecule type" value="Genomic_DNA"/>
</dbReference>
<sequence length="131" mass="14294">MAAYVNERILVEWSDADTGRPYTLGSVSRYNRQAVDLTVRTDVAKACLHISLPITIQSAGRSRKLPFLLVFSPWCLGEPSALDYEALPVSSPLVSATARDAAVAESGHIIRVCLRLSRIRSSSCLPPVPEQ</sequence>
<proteinExistence type="predicted"/>
<dbReference type="Proteomes" id="UP001165186">
    <property type="component" value="Unassembled WGS sequence"/>
</dbReference>
<comment type="caution">
    <text evidence="1">The sequence shown here is derived from an EMBL/GenBank/DDBJ whole genome shotgun (WGS) entry which is preliminary data.</text>
</comment>
<reference evidence="1" key="1">
    <citation type="submission" date="2024-09" db="EMBL/GenBank/DDBJ databases">
        <title>Draft Genome Sequences of Neofusicoccum parvum.</title>
        <authorList>
            <person name="Ashida A."/>
            <person name="Camagna M."/>
            <person name="Tanaka A."/>
            <person name="Takemoto D."/>
        </authorList>
    </citation>
    <scope>NUCLEOTIDE SEQUENCE</scope>
    <source>
        <strain evidence="1">PPO83</strain>
    </source>
</reference>
<protein>
    <submittedName>
        <fullName evidence="1">Uncharacterized protein</fullName>
    </submittedName>
</protein>
<organism evidence="1 2">
    <name type="scientific">Neofusicoccum parvum</name>
    <dbReference type="NCBI Taxonomy" id="310453"/>
    <lineage>
        <taxon>Eukaryota</taxon>
        <taxon>Fungi</taxon>
        <taxon>Dikarya</taxon>
        <taxon>Ascomycota</taxon>
        <taxon>Pezizomycotina</taxon>
        <taxon>Dothideomycetes</taxon>
        <taxon>Dothideomycetes incertae sedis</taxon>
        <taxon>Botryosphaeriales</taxon>
        <taxon>Botryosphaeriaceae</taxon>
        <taxon>Neofusicoccum</taxon>
    </lineage>
</organism>
<gene>
    <name evidence="1" type="primary">g6550</name>
    <name evidence="1" type="ORF">NpPPO83_00006550</name>
</gene>
<name>A0ACB5SBM9_9PEZI</name>
<evidence type="ECO:0000313" key="1">
    <source>
        <dbReference type="EMBL" id="GME33772.1"/>
    </source>
</evidence>
<evidence type="ECO:0000313" key="2">
    <source>
        <dbReference type="Proteomes" id="UP001165186"/>
    </source>
</evidence>
<accession>A0ACB5SBM9</accession>
<keyword evidence="2" id="KW-1185">Reference proteome</keyword>